<feature type="chain" id="PRO_5043406412" evidence="3">
    <location>
        <begin position="26"/>
        <end position="447"/>
    </location>
</feature>
<dbReference type="GO" id="GO:0016020">
    <property type="term" value="C:membrane"/>
    <property type="evidence" value="ECO:0007669"/>
    <property type="project" value="TreeGrafter"/>
</dbReference>
<dbReference type="PANTHER" id="PTHR31414">
    <property type="entry name" value="TRANSMEMBRANE PROTEIN DDB_G0292058"/>
    <property type="match status" value="1"/>
</dbReference>
<dbReference type="EMBL" id="JAINDJ010000008">
    <property type="protein sequence ID" value="KAG9440520.1"/>
    <property type="molecule type" value="Genomic_DNA"/>
</dbReference>
<proteinExistence type="predicted"/>
<keyword evidence="3" id="KW-0732">Signal</keyword>
<name>A0AAV7DV65_ARIFI</name>
<keyword evidence="2" id="KW-1133">Transmembrane helix</keyword>
<dbReference type="InterPro" id="IPR040283">
    <property type="entry name" value="DDB_G0292058-like"/>
</dbReference>
<evidence type="ECO:0000256" key="3">
    <source>
        <dbReference type="SAM" id="SignalP"/>
    </source>
</evidence>
<feature type="coiled-coil region" evidence="1">
    <location>
        <begin position="135"/>
        <end position="162"/>
    </location>
</feature>
<reference evidence="4 5" key="1">
    <citation type="submission" date="2021-07" db="EMBL/GenBank/DDBJ databases">
        <title>The Aristolochia fimbriata genome: insights into angiosperm evolution, floral development and chemical biosynthesis.</title>
        <authorList>
            <person name="Jiao Y."/>
        </authorList>
    </citation>
    <scope>NUCLEOTIDE SEQUENCE [LARGE SCALE GENOMIC DNA]</scope>
    <source>
        <strain evidence="4">IBCAS-2021</strain>
        <tissue evidence="4">Leaf</tissue>
    </source>
</reference>
<evidence type="ECO:0000256" key="2">
    <source>
        <dbReference type="SAM" id="Phobius"/>
    </source>
</evidence>
<dbReference type="Proteomes" id="UP000825729">
    <property type="component" value="Unassembled WGS sequence"/>
</dbReference>
<keyword evidence="1" id="KW-0175">Coiled coil</keyword>
<keyword evidence="2" id="KW-0472">Membrane</keyword>
<feature type="transmembrane region" description="Helical" evidence="2">
    <location>
        <begin position="208"/>
        <end position="235"/>
    </location>
</feature>
<sequence>MVKANGLLLPLLVFLVSCPASFVRANSVTEQSHSFSRPDPLGGFKPYNGGFDVKDRHYWSSLIFTGVHGYATAGVWVLGGLGFGIFFLGRGLREEPAIFGRSDSCSFFSFLIILLLALLVIVVSGIIFAANQSFNKEARKLVETLEETIVDVRKNIREVTGAMDGMHPLLLEYDEAAGSRLNSTTEELQYQSGLIRRLVHKNRRSIDLAIQISNGITIGTASASMVLVVAAFGLLQLRWRRCFITTTFIGLLLTALCWVLQGLEFVEFNFIRDACSAFEDYTRTPDNNSLRSVFPCLNETSADAVMSEIGFGVHTVISQVNHKISNLNALLPLVASMDSLPEKGPFSVCDPFSGAPNYHYDPNSCPNDTIPIGEVPKVLNKLECPGDGMTITCRMGLQFMPGTSIDMAKDLGFFERISWGLNGGKECVWETPDLASSACHQERLHFL</sequence>
<dbReference type="AlphaFoldDB" id="A0AAV7DV65"/>
<feature type="transmembrane region" description="Helical" evidence="2">
    <location>
        <begin position="67"/>
        <end position="88"/>
    </location>
</feature>
<feature type="signal peptide" evidence="3">
    <location>
        <begin position="1"/>
        <end position="25"/>
    </location>
</feature>
<evidence type="ECO:0000313" key="4">
    <source>
        <dbReference type="EMBL" id="KAG9440520.1"/>
    </source>
</evidence>
<feature type="transmembrane region" description="Helical" evidence="2">
    <location>
        <begin position="108"/>
        <end position="130"/>
    </location>
</feature>
<protein>
    <submittedName>
        <fullName evidence="4">Uncharacterized protein</fullName>
    </submittedName>
</protein>
<organism evidence="4 5">
    <name type="scientific">Aristolochia fimbriata</name>
    <name type="common">White veined hardy Dutchman's pipe vine</name>
    <dbReference type="NCBI Taxonomy" id="158543"/>
    <lineage>
        <taxon>Eukaryota</taxon>
        <taxon>Viridiplantae</taxon>
        <taxon>Streptophyta</taxon>
        <taxon>Embryophyta</taxon>
        <taxon>Tracheophyta</taxon>
        <taxon>Spermatophyta</taxon>
        <taxon>Magnoliopsida</taxon>
        <taxon>Magnoliidae</taxon>
        <taxon>Piperales</taxon>
        <taxon>Aristolochiaceae</taxon>
        <taxon>Aristolochia</taxon>
    </lineage>
</organism>
<evidence type="ECO:0000313" key="5">
    <source>
        <dbReference type="Proteomes" id="UP000825729"/>
    </source>
</evidence>
<accession>A0AAV7DV65</accession>
<comment type="caution">
    <text evidence="4">The sequence shown here is derived from an EMBL/GenBank/DDBJ whole genome shotgun (WGS) entry which is preliminary data.</text>
</comment>
<gene>
    <name evidence="4" type="ORF">H6P81_020685</name>
</gene>
<dbReference type="PANTHER" id="PTHR31414:SF19">
    <property type="entry name" value="TRANSMEMBRANE PROTEIN"/>
    <property type="match status" value="1"/>
</dbReference>
<keyword evidence="2" id="KW-0812">Transmembrane</keyword>
<dbReference type="PROSITE" id="PS51257">
    <property type="entry name" value="PROKAR_LIPOPROTEIN"/>
    <property type="match status" value="1"/>
</dbReference>
<keyword evidence="5" id="KW-1185">Reference proteome</keyword>
<evidence type="ECO:0000256" key="1">
    <source>
        <dbReference type="SAM" id="Coils"/>
    </source>
</evidence>
<feature type="transmembrane region" description="Helical" evidence="2">
    <location>
        <begin position="242"/>
        <end position="263"/>
    </location>
</feature>